<gene>
    <name evidence="1" type="ORF">ILYODFUR_022535</name>
</gene>
<proteinExistence type="predicted"/>
<dbReference type="Proteomes" id="UP001482620">
    <property type="component" value="Unassembled WGS sequence"/>
</dbReference>
<keyword evidence="2" id="KW-1185">Reference proteome</keyword>
<sequence>ITSLTFGSLIIKWAREQKGNLRGKEWEKVIFRRVGRKAARDSTIHLSLIQHLSPFLSLSDAFLPHPQHTFPPLLTANSLLWKIGNIGETGTYQLASWDSGIKGMRR</sequence>
<evidence type="ECO:0000313" key="2">
    <source>
        <dbReference type="Proteomes" id="UP001482620"/>
    </source>
</evidence>
<comment type="caution">
    <text evidence="1">The sequence shown here is derived from an EMBL/GenBank/DDBJ whole genome shotgun (WGS) entry which is preliminary data.</text>
</comment>
<accession>A0ABV0SQN4</accession>
<dbReference type="EMBL" id="JAHRIQ010002493">
    <property type="protein sequence ID" value="MEQ2222111.1"/>
    <property type="molecule type" value="Genomic_DNA"/>
</dbReference>
<reference evidence="1 2" key="1">
    <citation type="submission" date="2021-06" db="EMBL/GenBank/DDBJ databases">
        <authorList>
            <person name="Palmer J.M."/>
        </authorList>
    </citation>
    <scope>NUCLEOTIDE SEQUENCE [LARGE SCALE GENOMIC DNA]</scope>
    <source>
        <strain evidence="2">if_2019</strain>
        <tissue evidence="1">Muscle</tissue>
    </source>
</reference>
<name>A0ABV0SQN4_9TELE</name>
<organism evidence="1 2">
    <name type="scientific">Ilyodon furcidens</name>
    <name type="common">goldbreast splitfin</name>
    <dbReference type="NCBI Taxonomy" id="33524"/>
    <lineage>
        <taxon>Eukaryota</taxon>
        <taxon>Metazoa</taxon>
        <taxon>Chordata</taxon>
        <taxon>Craniata</taxon>
        <taxon>Vertebrata</taxon>
        <taxon>Euteleostomi</taxon>
        <taxon>Actinopterygii</taxon>
        <taxon>Neopterygii</taxon>
        <taxon>Teleostei</taxon>
        <taxon>Neoteleostei</taxon>
        <taxon>Acanthomorphata</taxon>
        <taxon>Ovalentaria</taxon>
        <taxon>Atherinomorphae</taxon>
        <taxon>Cyprinodontiformes</taxon>
        <taxon>Goodeidae</taxon>
        <taxon>Ilyodon</taxon>
    </lineage>
</organism>
<evidence type="ECO:0000313" key="1">
    <source>
        <dbReference type="EMBL" id="MEQ2222111.1"/>
    </source>
</evidence>
<protein>
    <submittedName>
        <fullName evidence="1">Uncharacterized protein</fullName>
    </submittedName>
</protein>
<feature type="non-terminal residue" evidence="1">
    <location>
        <position position="1"/>
    </location>
</feature>